<dbReference type="Pfam" id="PF13521">
    <property type="entry name" value="AAA_28"/>
    <property type="match status" value="1"/>
</dbReference>
<protein>
    <submittedName>
        <fullName evidence="2">Putative ATPase</fullName>
    </submittedName>
</protein>
<dbReference type="InterPro" id="IPR038727">
    <property type="entry name" value="NadR/Ttd14_AAA_dom"/>
</dbReference>
<gene>
    <name evidence="2" type="ORF">EDE15_5152</name>
</gene>
<sequence length="182" mass="20818">MLRVNSNLVVITGGPGTGKTTVLQELERRGFACVAEVARQIILEQVHARGDALPWANTERYCELMLKRSVDSFLKHDPAYAITFCDRGIPDTLCYARLIRSPRESEILEACRVNRYASRVFLAPPWREIYETDAERKQTYEDAVRTYEQMKLAYQDCGYELGEIPRLDTASRADFILDHLPG</sequence>
<dbReference type="AlphaFoldDB" id="A0A3R9WL16"/>
<evidence type="ECO:0000259" key="1">
    <source>
        <dbReference type="Pfam" id="PF13521"/>
    </source>
</evidence>
<dbReference type="SUPFAM" id="SSF52540">
    <property type="entry name" value="P-loop containing nucleoside triphosphate hydrolases"/>
    <property type="match status" value="1"/>
</dbReference>
<evidence type="ECO:0000313" key="2">
    <source>
        <dbReference type="EMBL" id="RSL19483.1"/>
    </source>
</evidence>
<dbReference type="Gene3D" id="3.40.50.300">
    <property type="entry name" value="P-loop containing nucleotide triphosphate hydrolases"/>
    <property type="match status" value="1"/>
</dbReference>
<proteinExistence type="predicted"/>
<feature type="domain" description="NadR/Ttd14 AAA" evidence="1">
    <location>
        <begin position="9"/>
        <end position="172"/>
    </location>
</feature>
<organism evidence="2 3">
    <name type="scientific">Edaphobacter aggregans</name>
    <dbReference type="NCBI Taxonomy" id="570835"/>
    <lineage>
        <taxon>Bacteria</taxon>
        <taxon>Pseudomonadati</taxon>
        <taxon>Acidobacteriota</taxon>
        <taxon>Terriglobia</taxon>
        <taxon>Terriglobales</taxon>
        <taxon>Acidobacteriaceae</taxon>
        <taxon>Edaphobacter</taxon>
    </lineage>
</organism>
<comment type="caution">
    <text evidence="2">The sequence shown here is derived from an EMBL/GenBank/DDBJ whole genome shotgun (WGS) entry which is preliminary data.</text>
</comment>
<evidence type="ECO:0000313" key="3">
    <source>
        <dbReference type="Proteomes" id="UP000269669"/>
    </source>
</evidence>
<dbReference type="InterPro" id="IPR027417">
    <property type="entry name" value="P-loop_NTPase"/>
</dbReference>
<dbReference type="OrthoDB" id="9757917at2"/>
<dbReference type="RefSeq" id="WP_125487700.1">
    <property type="nucleotide sequence ID" value="NZ_RSDW01000001.1"/>
</dbReference>
<reference evidence="2 3" key="1">
    <citation type="submission" date="2018-12" db="EMBL/GenBank/DDBJ databases">
        <title>Sequencing of bacterial isolates from soil warming experiment in Harvard Forest, Massachusetts, USA.</title>
        <authorList>
            <person name="Deangelis K."/>
        </authorList>
    </citation>
    <scope>NUCLEOTIDE SEQUENCE [LARGE SCALE GENOMIC DNA]</scope>
    <source>
        <strain evidence="2 3">EB153</strain>
    </source>
</reference>
<dbReference type="Proteomes" id="UP000269669">
    <property type="component" value="Unassembled WGS sequence"/>
</dbReference>
<dbReference type="EMBL" id="RSDW01000001">
    <property type="protein sequence ID" value="RSL19483.1"/>
    <property type="molecule type" value="Genomic_DNA"/>
</dbReference>
<keyword evidence="3" id="KW-1185">Reference proteome</keyword>
<name>A0A3R9WL16_9BACT</name>
<accession>A0A3R9WL16</accession>